<dbReference type="EMBL" id="WXEW01000011">
    <property type="protein sequence ID" value="NAS26587.1"/>
    <property type="molecule type" value="Genomic_DNA"/>
</dbReference>
<comment type="caution">
    <text evidence="1">The sequence shown here is derived from an EMBL/GenBank/DDBJ whole genome shotgun (WGS) entry which is preliminary data.</text>
</comment>
<accession>A0A7C9J791</accession>
<evidence type="ECO:0000313" key="2">
    <source>
        <dbReference type="Proteomes" id="UP000479526"/>
    </source>
</evidence>
<evidence type="ECO:0000313" key="1">
    <source>
        <dbReference type="EMBL" id="NAS26587.1"/>
    </source>
</evidence>
<proteinExistence type="predicted"/>
<sequence>MRLTLTGTRTEITRVPDQLVFARLTPSGVVRFLHLADVQISTQPYTGLVRLTAGLVEGDANG</sequence>
<organism evidence="1 2">
    <name type="scientific">Herbidospora solisilvae</name>
    <dbReference type="NCBI Taxonomy" id="2696284"/>
    <lineage>
        <taxon>Bacteria</taxon>
        <taxon>Bacillati</taxon>
        <taxon>Actinomycetota</taxon>
        <taxon>Actinomycetes</taxon>
        <taxon>Streptosporangiales</taxon>
        <taxon>Streptosporangiaceae</taxon>
        <taxon>Herbidospora</taxon>
    </lineage>
</organism>
<dbReference type="RefSeq" id="WP_161483577.1">
    <property type="nucleotide sequence ID" value="NZ_WXEW01000011.1"/>
</dbReference>
<gene>
    <name evidence="1" type="ORF">GT755_33535</name>
</gene>
<dbReference type="AlphaFoldDB" id="A0A7C9J791"/>
<keyword evidence="2" id="KW-1185">Reference proteome</keyword>
<name>A0A7C9J791_9ACTN</name>
<reference evidence="1 2" key="1">
    <citation type="submission" date="2020-01" db="EMBL/GenBank/DDBJ databases">
        <title>Herbidospora sp. NEAU-GS84 nov., a novel actinomycete isolated from soil.</title>
        <authorList>
            <person name="Han L."/>
        </authorList>
    </citation>
    <scope>NUCLEOTIDE SEQUENCE [LARGE SCALE GENOMIC DNA]</scope>
    <source>
        <strain evidence="1 2">NEAU-GS84</strain>
    </source>
</reference>
<dbReference type="Proteomes" id="UP000479526">
    <property type="component" value="Unassembled WGS sequence"/>
</dbReference>
<protein>
    <submittedName>
        <fullName evidence="1">Uncharacterized protein</fullName>
    </submittedName>
</protein>